<organism evidence="1 2">
    <name type="scientific">Monilinia laxa</name>
    <name type="common">Brown rot fungus</name>
    <name type="synonym">Sclerotinia laxa</name>
    <dbReference type="NCBI Taxonomy" id="61186"/>
    <lineage>
        <taxon>Eukaryota</taxon>
        <taxon>Fungi</taxon>
        <taxon>Dikarya</taxon>
        <taxon>Ascomycota</taxon>
        <taxon>Pezizomycotina</taxon>
        <taxon>Leotiomycetes</taxon>
        <taxon>Helotiales</taxon>
        <taxon>Sclerotiniaceae</taxon>
        <taxon>Monilinia</taxon>
    </lineage>
</organism>
<comment type="caution">
    <text evidence="1">The sequence shown here is derived from an EMBL/GenBank/DDBJ whole genome shotgun (WGS) entry which is preliminary data.</text>
</comment>
<protein>
    <submittedName>
        <fullName evidence="1">Uncharacterized protein</fullName>
    </submittedName>
</protein>
<dbReference type="AlphaFoldDB" id="A0A5N6KJN2"/>
<gene>
    <name evidence="1" type="ORF">EYC80_005337</name>
</gene>
<reference evidence="1 2" key="1">
    <citation type="submission" date="2019-06" db="EMBL/GenBank/DDBJ databases">
        <title>Genome Sequence of the Brown Rot Fungal Pathogen Monilinia laxa.</title>
        <authorList>
            <person name="De Miccolis Angelini R.M."/>
            <person name="Landi L."/>
            <person name="Abate D."/>
            <person name="Pollastro S."/>
            <person name="Romanazzi G."/>
            <person name="Faretra F."/>
        </authorList>
    </citation>
    <scope>NUCLEOTIDE SEQUENCE [LARGE SCALE GENOMIC DNA]</scope>
    <source>
        <strain evidence="1 2">Mlax316</strain>
    </source>
</reference>
<evidence type="ECO:0000313" key="1">
    <source>
        <dbReference type="EMBL" id="KAB8303984.1"/>
    </source>
</evidence>
<name>A0A5N6KJN2_MONLA</name>
<proteinExistence type="predicted"/>
<dbReference type="Proteomes" id="UP000326757">
    <property type="component" value="Unassembled WGS sequence"/>
</dbReference>
<dbReference type="EMBL" id="VIGI01000002">
    <property type="protein sequence ID" value="KAB8303984.1"/>
    <property type="molecule type" value="Genomic_DNA"/>
</dbReference>
<evidence type="ECO:0000313" key="2">
    <source>
        <dbReference type="Proteomes" id="UP000326757"/>
    </source>
</evidence>
<accession>A0A5N6KJN2</accession>
<sequence>MPFLPIQVYKAPPHLVGSCQYQYQYQYQSSFLILFTGSGCFRIIFSHPYPYLLDGDDDVTFFEHYTSSHFIYI</sequence>
<keyword evidence="2" id="KW-1185">Reference proteome</keyword>